<gene>
    <name evidence="15" type="ORF">Nepgr_015026</name>
</gene>
<evidence type="ECO:0000256" key="11">
    <source>
        <dbReference type="ARBA" id="ARBA00047524"/>
    </source>
</evidence>
<evidence type="ECO:0000256" key="9">
    <source>
        <dbReference type="ARBA" id="ARBA00023136"/>
    </source>
</evidence>
<feature type="transmembrane region" description="Helical" evidence="13">
    <location>
        <begin position="101"/>
        <end position="127"/>
    </location>
</feature>
<name>A0AAD3XR24_NEPGR</name>
<dbReference type="EMBL" id="BSYO01000012">
    <property type="protein sequence ID" value="GMH13185.1"/>
    <property type="molecule type" value="Genomic_DNA"/>
</dbReference>
<dbReference type="GO" id="GO:0015386">
    <property type="term" value="F:potassium:proton antiporter activity"/>
    <property type="evidence" value="ECO:0007669"/>
    <property type="project" value="TreeGrafter"/>
</dbReference>
<evidence type="ECO:0000313" key="15">
    <source>
        <dbReference type="EMBL" id="GMH13185.1"/>
    </source>
</evidence>
<proteinExistence type="predicted"/>
<comment type="catalytic activity">
    <reaction evidence="11">
        <text>Na(+)(in) + H(+)(out) = Na(+)(out) + H(+)(in)</text>
        <dbReference type="Rhea" id="RHEA:29419"/>
        <dbReference type="ChEBI" id="CHEBI:15378"/>
        <dbReference type="ChEBI" id="CHEBI:29101"/>
    </reaction>
</comment>
<keyword evidence="4 13" id="KW-0812">Transmembrane</keyword>
<keyword evidence="3" id="KW-0633">Potassium transport</keyword>
<evidence type="ECO:0000256" key="5">
    <source>
        <dbReference type="ARBA" id="ARBA00022958"/>
    </source>
</evidence>
<accession>A0AAD3XR24</accession>
<dbReference type="InterPro" id="IPR018422">
    <property type="entry name" value="Cation/H_exchanger_CPA1"/>
</dbReference>
<reference evidence="15" key="1">
    <citation type="submission" date="2023-05" db="EMBL/GenBank/DDBJ databases">
        <title>Nepenthes gracilis genome sequencing.</title>
        <authorList>
            <person name="Fukushima K."/>
        </authorList>
    </citation>
    <scope>NUCLEOTIDE SEQUENCE</scope>
    <source>
        <strain evidence="15">SING2019-196</strain>
    </source>
</reference>
<dbReference type="Pfam" id="PF00999">
    <property type="entry name" value="Na_H_Exchanger"/>
    <property type="match status" value="1"/>
</dbReference>
<feature type="transmembrane region" description="Helical" evidence="13">
    <location>
        <begin position="63"/>
        <end position="81"/>
    </location>
</feature>
<keyword evidence="9 13" id="KW-0472">Membrane</keyword>
<protein>
    <recommendedName>
        <fullName evidence="14">Cation/H+ exchanger transmembrane domain-containing protein</fullName>
    </recommendedName>
</protein>
<keyword evidence="16" id="KW-1185">Reference proteome</keyword>
<dbReference type="GO" id="GO:0090333">
    <property type="term" value="P:regulation of stomatal closure"/>
    <property type="evidence" value="ECO:0007669"/>
    <property type="project" value="TreeGrafter"/>
</dbReference>
<dbReference type="GO" id="GO:0005886">
    <property type="term" value="C:plasma membrane"/>
    <property type="evidence" value="ECO:0007669"/>
    <property type="project" value="TreeGrafter"/>
</dbReference>
<dbReference type="AlphaFoldDB" id="A0AAD3XR24"/>
<keyword evidence="6 13" id="KW-1133">Transmembrane helix</keyword>
<dbReference type="PANTHER" id="PTHR10110:SF117">
    <property type="entry name" value="SODIUM_HYDROGEN EXCHANGER 2"/>
    <property type="match status" value="1"/>
</dbReference>
<evidence type="ECO:0000256" key="13">
    <source>
        <dbReference type="SAM" id="Phobius"/>
    </source>
</evidence>
<dbReference type="GO" id="GO:0051453">
    <property type="term" value="P:regulation of intracellular pH"/>
    <property type="evidence" value="ECO:0007669"/>
    <property type="project" value="TreeGrafter"/>
</dbReference>
<evidence type="ECO:0000256" key="4">
    <source>
        <dbReference type="ARBA" id="ARBA00022692"/>
    </source>
</evidence>
<dbReference type="PANTHER" id="PTHR10110">
    <property type="entry name" value="SODIUM/HYDROGEN EXCHANGER"/>
    <property type="match status" value="1"/>
</dbReference>
<dbReference type="GO" id="GO:0015385">
    <property type="term" value="F:sodium:proton antiporter activity"/>
    <property type="evidence" value="ECO:0007669"/>
    <property type="project" value="InterPro"/>
</dbReference>
<evidence type="ECO:0000256" key="1">
    <source>
        <dbReference type="ARBA" id="ARBA00004141"/>
    </source>
</evidence>
<dbReference type="InterPro" id="IPR006153">
    <property type="entry name" value="Cation/H_exchanger_TM"/>
</dbReference>
<evidence type="ECO:0000256" key="10">
    <source>
        <dbReference type="ARBA" id="ARBA00023201"/>
    </source>
</evidence>
<dbReference type="GO" id="GO:0098719">
    <property type="term" value="P:sodium ion import across plasma membrane"/>
    <property type="evidence" value="ECO:0007669"/>
    <property type="project" value="TreeGrafter"/>
</dbReference>
<keyword evidence="7" id="KW-0915">Sodium</keyword>
<keyword evidence="10" id="KW-0739">Sodium transport</keyword>
<comment type="subcellular location">
    <subcellularLocation>
        <location evidence="1">Membrane</location>
        <topology evidence="1">Multi-pass membrane protein</topology>
    </subcellularLocation>
</comment>
<evidence type="ECO:0000256" key="12">
    <source>
        <dbReference type="ARBA" id="ARBA00047912"/>
    </source>
</evidence>
<evidence type="ECO:0000256" key="6">
    <source>
        <dbReference type="ARBA" id="ARBA00022989"/>
    </source>
</evidence>
<organism evidence="15 16">
    <name type="scientific">Nepenthes gracilis</name>
    <name type="common">Slender pitcher plant</name>
    <dbReference type="NCBI Taxonomy" id="150966"/>
    <lineage>
        <taxon>Eukaryota</taxon>
        <taxon>Viridiplantae</taxon>
        <taxon>Streptophyta</taxon>
        <taxon>Embryophyta</taxon>
        <taxon>Tracheophyta</taxon>
        <taxon>Spermatophyta</taxon>
        <taxon>Magnoliopsida</taxon>
        <taxon>eudicotyledons</taxon>
        <taxon>Gunneridae</taxon>
        <taxon>Pentapetalae</taxon>
        <taxon>Caryophyllales</taxon>
        <taxon>Nepenthaceae</taxon>
        <taxon>Nepenthes</taxon>
    </lineage>
</organism>
<evidence type="ECO:0000256" key="2">
    <source>
        <dbReference type="ARBA" id="ARBA00022448"/>
    </source>
</evidence>
<evidence type="ECO:0000256" key="7">
    <source>
        <dbReference type="ARBA" id="ARBA00023053"/>
    </source>
</evidence>
<evidence type="ECO:0000256" key="3">
    <source>
        <dbReference type="ARBA" id="ARBA00022538"/>
    </source>
</evidence>
<dbReference type="Proteomes" id="UP001279734">
    <property type="component" value="Unassembled WGS sequence"/>
</dbReference>
<feature type="transmembrane region" description="Helical" evidence="13">
    <location>
        <begin position="30"/>
        <end position="51"/>
    </location>
</feature>
<evidence type="ECO:0000259" key="14">
    <source>
        <dbReference type="Pfam" id="PF00999"/>
    </source>
</evidence>
<sequence length="225" mass="25190">MVWLLKGTCTISPEFLSYGRILLSYTLAELFYWSGILTVFFCGIVTSHYTWQNETESSRVATKHVFTTLSFIAENFVVLYVGMDALDIKKWRFVGNSPGTSVALCSILLSLVMAGRVAFIFPISFLTNLAKKSPTEKINFRKQVSCLFSPFSAHQGRAYPAAGEYNHGHEYDIGCSFQHSGIWFVNKTSNKVSCCLLKHFPVRCIVSSSDLGSPMPRTLPLLDNQ</sequence>
<evidence type="ECO:0000256" key="8">
    <source>
        <dbReference type="ARBA" id="ARBA00023065"/>
    </source>
</evidence>
<keyword evidence="5" id="KW-0630">Potassium</keyword>
<comment type="catalytic activity">
    <reaction evidence="12">
        <text>K(+)(in) + H(+)(out) = K(+)(out) + H(+)(in)</text>
        <dbReference type="Rhea" id="RHEA:29467"/>
        <dbReference type="ChEBI" id="CHEBI:15378"/>
        <dbReference type="ChEBI" id="CHEBI:29103"/>
    </reaction>
</comment>
<keyword evidence="8" id="KW-0406">Ion transport</keyword>
<evidence type="ECO:0000313" key="16">
    <source>
        <dbReference type="Proteomes" id="UP001279734"/>
    </source>
</evidence>
<comment type="caution">
    <text evidence="15">The sequence shown here is derived from an EMBL/GenBank/DDBJ whole genome shotgun (WGS) entry which is preliminary data.</text>
</comment>
<keyword evidence="2" id="KW-0813">Transport</keyword>
<feature type="domain" description="Cation/H+ exchanger transmembrane" evidence="14">
    <location>
        <begin position="21"/>
        <end position="150"/>
    </location>
</feature>